<sequence length="123" mass="14103">MNLDKLKNNYKSGCSKKLSAWMKKLKILGKGYEIRSIRVDNDALAVFTAVQEARKIIVNEHKTILVEVNCTLFEIEAYYSCGSVVNSFFYVQQTLRKQIKESETRSTFARSALKARVKMGLEE</sequence>
<proteinExistence type="predicted"/>
<evidence type="ECO:0000313" key="3">
    <source>
        <dbReference type="EMBL" id="PHT30773.1"/>
    </source>
</evidence>
<dbReference type="Proteomes" id="UP000224567">
    <property type="component" value="Unassembled WGS sequence"/>
</dbReference>
<evidence type="ECO:0000259" key="2">
    <source>
        <dbReference type="Pfam" id="PF00676"/>
    </source>
</evidence>
<dbReference type="AlphaFoldDB" id="A0A2G2VCR9"/>
<name>A0A2G2VCR9_CAPBA</name>
<dbReference type="SUPFAM" id="SSF52518">
    <property type="entry name" value="Thiamin diphosphate-binding fold (THDP-binding)"/>
    <property type="match status" value="1"/>
</dbReference>
<comment type="caution">
    <text evidence="3">The sequence shown here is derived from an EMBL/GenBank/DDBJ whole genome shotgun (WGS) entry which is preliminary data.</text>
</comment>
<dbReference type="STRING" id="33114.A0A2G2VCR9"/>
<evidence type="ECO:0000313" key="4">
    <source>
        <dbReference type="Proteomes" id="UP000224567"/>
    </source>
</evidence>
<dbReference type="Pfam" id="PF00676">
    <property type="entry name" value="E1_dh"/>
    <property type="match status" value="1"/>
</dbReference>
<accession>A0A2G2VCR9</accession>
<gene>
    <name evidence="3" type="ORF">CQW23_29693</name>
</gene>
<dbReference type="InterPro" id="IPR001017">
    <property type="entry name" value="DH_E1"/>
</dbReference>
<reference evidence="3 4" key="1">
    <citation type="journal article" date="2017" name="Genome Biol.">
        <title>New reference genome sequences of hot pepper reveal the massive evolution of plant disease-resistance genes by retroduplication.</title>
        <authorList>
            <person name="Kim S."/>
            <person name="Park J."/>
            <person name="Yeom S.I."/>
            <person name="Kim Y.M."/>
            <person name="Seo E."/>
            <person name="Kim K.T."/>
            <person name="Kim M.S."/>
            <person name="Lee J.M."/>
            <person name="Cheong K."/>
            <person name="Shin H.S."/>
            <person name="Kim S.B."/>
            <person name="Han K."/>
            <person name="Lee J."/>
            <person name="Park M."/>
            <person name="Lee H.A."/>
            <person name="Lee H.Y."/>
            <person name="Lee Y."/>
            <person name="Oh S."/>
            <person name="Lee J.H."/>
            <person name="Choi E."/>
            <person name="Choi E."/>
            <person name="Lee S.E."/>
            <person name="Jeon J."/>
            <person name="Kim H."/>
            <person name="Choi G."/>
            <person name="Song H."/>
            <person name="Lee J."/>
            <person name="Lee S.C."/>
            <person name="Kwon J.K."/>
            <person name="Lee H.Y."/>
            <person name="Koo N."/>
            <person name="Hong Y."/>
            <person name="Kim R.W."/>
            <person name="Kang W.H."/>
            <person name="Huh J.H."/>
            <person name="Kang B.C."/>
            <person name="Yang T.J."/>
            <person name="Lee Y.H."/>
            <person name="Bennetzen J.L."/>
            <person name="Choi D."/>
        </authorList>
    </citation>
    <scope>NUCLEOTIDE SEQUENCE [LARGE SCALE GENOMIC DNA]</scope>
    <source>
        <strain evidence="4">cv. PBC81</strain>
    </source>
</reference>
<reference evidence="4" key="2">
    <citation type="journal article" date="2017" name="J. Anim. Genet.">
        <title>Multiple reference genome sequences of hot pepper reveal the massive evolution of plant disease resistance genes by retroduplication.</title>
        <authorList>
            <person name="Kim S."/>
            <person name="Park J."/>
            <person name="Yeom S.-I."/>
            <person name="Kim Y.-M."/>
            <person name="Seo E."/>
            <person name="Kim K.-T."/>
            <person name="Kim M.-S."/>
            <person name="Lee J.M."/>
            <person name="Cheong K."/>
            <person name="Shin H.-S."/>
            <person name="Kim S.-B."/>
            <person name="Han K."/>
            <person name="Lee J."/>
            <person name="Park M."/>
            <person name="Lee H.-A."/>
            <person name="Lee H.-Y."/>
            <person name="Lee Y."/>
            <person name="Oh S."/>
            <person name="Lee J.H."/>
            <person name="Choi E."/>
            <person name="Choi E."/>
            <person name="Lee S.E."/>
            <person name="Jeon J."/>
            <person name="Kim H."/>
            <person name="Choi G."/>
            <person name="Song H."/>
            <person name="Lee J."/>
            <person name="Lee S.-C."/>
            <person name="Kwon J.-K."/>
            <person name="Lee H.-Y."/>
            <person name="Koo N."/>
            <person name="Hong Y."/>
            <person name="Kim R.W."/>
            <person name="Kang W.-H."/>
            <person name="Huh J.H."/>
            <person name="Kang B.-C."/>
            <person name="Yang T.-J."/>
            <person name="Lee Y.-H."/>
            <person name="Bennetzen J.L."/>
            <person name="Choi D."/>
        </authorList>
    </citation>
    <scope>NUCLEOTIDE SEQUENCE [LARGE SCALE GENOMIC DNA]</scope>
    <source>
        <strain evidence="4">cv. PBC81</strain>
    </source>
</reference>
<dbReference type="InterPro" id="IPR029061">
    <property type="entry name" value="THDP-binding"/>
</dbReference>
<keyword evidence="1" id="KW-0560">Oxidoreductase</keyword>
<keyword evidence="4" id="KW-1185">Reference proteome</keyword>
<organism evidence="3 4">
    <name type="scientific">Capsicum baccatum</name>
    <name type="common">Peruvian pepper</name>
    <dbReference type="NCBI Taxonomy" id="33114"/>
    <lineage>
        <taxon>Eukaryota</taxon>
        <taxon>Viridiplantae</taxon>
        <taxon>Streptophyta</taxon>
        <taxon>Embryophyta</taxon>
        <taxon>Tracheophyta</taxon>
        <taxon>Spermatophyta</taxon>
        <taxon>Magnoliopsida</taxon>
        <taxon>eudicotyledons</taxon>
        <taxon>Gunneridae</taxon>
        <taxon>Pentapetalae</taxon>
        <taxon>asterids</taxon>
        <taxon>lamiids</taxon>
        <taxon>Solanales</taxon>
        <taxon>Solanaceae</taxon>
        <taxon>Solanoideae</taxon>
        <taxon>Capsiceae</taxon>
        <taxon>Capsicum</taxon>
    </lineage>
</organism>
<dbReference type="GO" id="GO:0016624">
    <property type="term" value="F:oxidoreductase activity, acting on the aldehyde or oxo group of donors, disulfide as acceptor"/>
    <property type="evidence" value="ECO:0007669"/>
    <property type="project" value="InterPro"/>
</dbReference>
<dbReference type="EMBL" id="MLFT02000018">
    <property type="protein sequence ID" value="PHT30773.1"/>
    <property type="molecule type" value="Genomic_DNA"/>
</dbReference>
<dbReference type="Gene3D" id="3.40.50.970">
    <property type="match status" value="1"/>
</dbReference>
<evidence type="ECO:0000256" key="1">
    <source>
        <dbReference type="ARBA" id="ARBA00023002"/>
    </source>
</evidence>
<feature type="domain" description="Dehydrogenase E1 component" evidence="2">
    <location>
        <begin position="8"/>
        <end position="70"/>
    </location>
</feature>
<protein>
    <recommendedName>
        <fullName evidence="2">Dehydrogenase E1 component domain-containing protein</fullName>
    </recommendedName>
</protein>